<comment type="caution">
    <text evidence="2">The sequence shown here is derived from an EMBL/GenBank/DDBJ whole genome shotgun (WGS) entry which is preliminary data.</text>
</comment>
<name>A0AAV8DST8_9POAL</name>
<keyword evidence="1" id="KW-0472">Membrane</keyword>
<gene>
    <name evidence="2" type="ORF">LUZ62_055141</name>
</gene>
<dbReference type="PANTHER" id="PTHR31170:SF18">
    <property type="entry name" value="(WILD MALAYSIAN BANANA) HYPOTHETICAL PROTEIN"/>
    <property type="match status" value="1"/>
</dbReference>
<accession>A0AAV8DST8</accession>
<feature type="transmembrane region" description="Helical" evidence="1">
    <location>
        <begin position="424"/>
        <end position="445"/>
    </location>
</feature>
<keyword evidence="3" id="KW-1185">Reference proteome</keyword>
<dbReference type="InterPro" id="IPR004158">
    <property type="entry name" value="DUF247_pln"/>
</dbReference>
<dbReference type="Pfam" id="PF03140">
    <property type="entry name" value="DUF247"/>
    <property type="match status" value="1"/>
</dbReference>
<sequence length="449" mass="52356">MEEIQAGVSEERSNTGIIRAEREDIAADEVQKYMKKKLDEVLGEPFKPRSVTIFRLPAWFYENSKDLSEPKIVSIGPYHHDKESVQTMEENKWSTLRDFLARNKNLGFDVYLREMRLLEGKARERYSETVNLESKDFVMMLLLDGCFILEFLLKLKAEDWLAICSLNWAIESLSSDLCLLENQIPFFVIHKLFEIQNGCSQNCDQGLCPLLNLIYEVMPWPIEEFRFRQAQISCSQIQHLLHLYYTGVLPDNQLGGEQGYMVTGKSCSKPIPCASQLHQAGVIFRRKRSPRDMFDISFHDGIMEIPYIQIDSSLKNYLWNMVGFEQSQRFKLDQILISYVALMSSLICTEMDVAILERSDIISNYLKNDEQVATFFNQTSENYFGLNYTNHYFHGVFKAINEYSETIWIKYRAQLMREYFRDPWTSILVIQAAIILVLTVLQTYYSAAK</sequence>
<keyword evidence="1" id="KW-1133">Transmembrane helix</keyword>
<proteinExistence type="predicted"/>
<dbReference type="AlphaFoldDB" id="A0AAV8DST8"/>
<dbReference type="PANTHER" id="PTHR31170">
    <property type="entry name" value="BNAC04G53230D PROTEIN"/>
    <property type="match status" value="1"/>
</dbReference>
<evidence type="ECO:0000313" key="3">
    <source>
        <dbReference type="Proteomes" id="UP001140206"/>
    </source>
</evidence>
<protein>
    <submittedName>
        <fullName evidence="2">Uncharacterized protein</fullName>
    </submittedName>
</protein>
<evidence type="ECO:0000313" key="2">
    <source>
        <dbReference type="EMBL" id="KAJ4770884.1"/>
    </source>
</evidence>
<organism evidence="2 3">
    <name type="scientific">Rhynchospora pubera</name>
    <dbReference type="NCBI Taxonomy" id="906938"/>
    <lineage>
        <taxon>Eukaryota</taxon>
        <taxon>Viridiplantae</taxon>
        <taxon>Streptophyta</taxon>
        <taxon>Embryophyta</taxon>
        <taxon>Tracheophyta</taxon>
        <taxon>Spermatophyta</taxon>
        <taxon>Magnoliopsida</taxon>
        <taxon>Liliopsida</taxon>
        <taxon>Poales</taxon>
        <taxon>Cyperaceae</taxon>
        <taxon>Cyperoideae</taxon>
        <taxon>Rhynchosporeae</taxon>
        <taxon>Rhynchospora</taxon>
    </lineage>
</organism>
<dbReference type="Proteomes" id="UP001140206">
    <property type="component" value="Chromosome 3"/>
</dbReference>
<keyword evidence="1" id="KW-0812">Transmembrane</keyword>
<dbReference type="EMBL" id="JAMFTS010000003">
    <property type="protein sequence ID" value="KAJ4770884.1"/>
    <property type="molecule type" value="Genomic_DNA"/>
</dbReference>
<reference evidence="2" key="1">
    <citation type="submission" date="2022-08" db="EMBL/GenBank/DDBJ databases">
        <authorList>
            <person name="Marques A."/>
        </authorList>
    </citation>
    <scope>NUCLEOTIDE SEQUENCE</scope>
    <source>
        <strain evidence="2">RhyPub2mFocal</strain>
        <tissue evidence="2">Leaves</tissue>
    </source>
</reference>
<evidence type="ECO:0000256" key="1">
    <source>
        <dbReference type="SAM" id="Phobius"/>
    </source>
</evidence>